<dbReference type="Proteomes" id="UP000053958">
    <property type="component" value="Unassembled WGS sequence"/>
</dbReference>
<dbReference type="AlphaFoldDB" id="A0A0F4YU73"/>
<dbReference type="OrthoDB" id="2104739at2759"/>
<evidence type="ECO:0000313" key="3">
    <source>
        <dbReference type="Proteomes" id="UP000053958"/>
    </source>
</evidence>
<protein>
    <recommendedName>
        <fullName evidence="1">HNH nuclease domain-containing protein</fullName>
    </recommendedName>
</protein>
<dbReference type="STRING" id="1408163.A0A0F4YU73"/>
<feature type="domain" description="HNH nuclease" evidence="1">
    <location>
        <begin position="13"/>
        <end position="89"/>
    </location>
</feature>
<organism evidence="2 3">
    <name type="scientific">Rasamsonia emersonii (strain ATCC 16479 / CBS 393.64 / IMI 116815)</name>
    <dbReference type="NCBI Taxonomy" id="1408163"/>
    <lineage>
        <taxon>Eukaryota</taxon>
        <taxon>Fungi</taxon>
        <taxon>Dikarya</taxon>
        <taxon>Ascomycota</taxon>
        <taxon>Pezizomycotina</taxon>
        <taxon>Eurotiomycetes</taxon>
        <taxon>Eurotiomycetidae</taxon>
        <taxon>Eurotiales</taxon>
        <taxon>Trichocomaceae</taxon>
        <taxon>Rasamsonia</taxon>
    </lineage>
</organism>
<accession>A0A0F4YU73</accession>
<dbReference type="InterPro" id="IPR003615">
    <property type="entry name" value="HNH_nuc"/>
</dbReference>
<name>A0A0F4YU73_RASE3</name>
<evidence type="ECO:0000259" key="1">
    <source>
        <dbReference type="Pfam" id="PF13391"/>
    </source>
</evidence>
<evidence type="ECO:0000313" key="2">
    <source>
        <dbReference type="EMBL" id="KKA21406.1"/>
    </source>
</evidence>
<dbReference type="EMBL" id="LASV01000186">
    <property type="protein sequence ID" value="KKA21406.1"/>
    <property type="molecule type" value="Genomic_DNA"/>
</dbReference>
<reference evidence="2 3" key="1">
    <citation type="submission" date="2015-04" db="EMBL/GenBank/DDBJ databases">
        <authorList>
            <person name="Heijne W.H."/>
            <person name="Fedorova N.D."/>
            <person name="Nierman W.C."/>
            <person name="Vollebregt A.W."/>
            <person name="Zhao Z."/>
            <person name="Wu L."/>
            <person name="Kumar M."/>
            <person name="Stam H."/>
            <person name="van den Berg M.A."/>
            <person name="Pel H.J."/>
        </authorList>
    </citation>
    <scope>NUCLEOTIDE SEQUENCE [LARGE SCALE GENOMIC DNA]</scope>
    <source>
        <strain evidence="2 3">CBS 393.64</strain>
    </source>
</reference>
<comment type="caution">
    <text evidence="2">The sequence shown here is derived from an EMBL/GenBank/DDBJ whole genome shotgun (WGS) entry which is preliminary data.</text>
</comment>
<dbReference type="RefSeq" id="XP_013328018.1">
    <property type="nucleotide sequence ID" value="XM_013472564.1"/>
</dbReference>
<proteinExistence type="predicted"/>
<keyword evidence="3" id="KW-1185">Reference proteome</keyword>
<gene>
    <name evidence="2" type="ORF">T310_4587</name>
</gene>
<sequence length="108" mass="11848">MGINQTPKDADTAETECAHIIPFSMALSSKGKPEIESALQTWDLLYQCFPALKKVLDMSDPFNINNPENAMTLLHDIHGALGSFNMAFEETMSLIMSAGQLISTKNTL</sequence>
<dbReference type="GeneID" id="25316935"/>
<dbReference type="Pfam" id="PF13391">
    <property type="entry name" value="HNH_2"/>
    <property type="match status" value="1"/>
</dbReference>